<evidence type="ECO:0000256" key="6">
    <source>
        <dbReference type="ARBA" id="ARBA00035191"/>
    </source>
</evidence>
<keyword evidence="9" id="KW-1185">Reference proteome</keyword>
<dbReference type="AlphaFoldDB" id="A0A1B0CFC8"/>
<dbReference type="Proteomes" id="UP000092461">
    <property type="component" value="Unassembled WGS sequence"/>
</dbReference>
<dbReference type="SUPFAM" id="SSF55159">
    <property type="entry name" value="eIF1-like"/>
    <property type="match status" value="1"/>
</dbReference>
<dbReference type="GO" id="GO:0003735">
    <property type="term" value="F:structural constituent of ribosome"/>
    <property type="evidence" value="ECO:0007669"/>
    <property type="project" value="InterPro"/>
</dbReference>
<dbReference type="EnsemblMetazoa" id="LLOJ003049-RA">
    <property type="protein sequence ID" value="LLOJ003049-PA"/>
    <property type="gene ID" value="LLOJ003049"/>
</dbReference>
<comment type="subcellular location">
    <subcellularLocation>
        <location evidence="1">Mitochondrion</location>
    </subcellularLocation>
</comment>
<evidence type="ECO:0000256" key="5">
    <source>
        <dbReference type="ARBA" id="ARBA00023274"/>
    </source>
</evidence>
<evidence type="ECO:0000256" key="7">
    <source>
        <dbReference type="ARBA" id="ARBA00035545"/>
    </source>
</evidence>
<dbReference type="EMBL" id="AJWK01009972">
    <property type="status" value="NOT_ANNOTATED_CDS"/>
    <property type="molecule type" value="Genomic_DNA"/>
</dbReference>
<dbReference type="FunFam" id="3.30.780.10:FF:000009">
    <property type="entry name" value="39S ribosomal protein L49, mitochondrial"/>
    <property type="match status" value="1"/>
</dbReference>
<evidence type="ECO:0000256" key="1">
    <source>
        <dbReference type="ARBA" id="ARBA00004173"/>
    </source>
</evidence>
<reference evidence="8" key="1">
    <citation type="submission" date="2020-05" db="UniProtKB">
        <authorList>
            <consortium name="EnsemblMetazoa"/>
        </authorList>
    </citation>
    <scope>IDENTIFICATION</scope>
    <source>
        <strain evidence="8">Jacobina</strain>
    </source>
</reference>
<evidence type="ECO:0000256" key="2">
    <source>
        <dbReference type="ARBA" id="ARBA00005677"/>
    </source>
</evidence>
<dbReference type="VEuPathDB" id="VectorBase:LLOJ003049"/>
<evidence type="ECO:0000256" key="3">
    <source>
        <dbReference type="ARBA" id="ARBA00022980"/>
    </source>
</evidence>
<keyword evidence="4" id="KW-0496">Mitochondrion</keyword>
<evidence type="ECO:0000313" key="9">
    <source>
        <dbReference type="Proteomes" id="UP000092461"/>
    </source>
</evidence>
<dbReference type="InterPro" id="IPR036877">
    <property type="entry name" value="SUI1_dom_sf"/>
</dbReference>
<sequence length="211" mass="23781">MYWCGSALSFGAVSKMANSVCLSKLKILHEFSARLKSPGGADVMLRHLKYNGMIGYGAGSQVRHSSFRSSPQFGHIDDHPPVEIAENPPEWKFVERLLGPATVPAPKAQAHYPSGWRPQQIDAAQRDYFIARTRNHMIPVYLESKFRGSKKVTVVRKIEGDIWKLEEELRGVIEKAAGRKIISRINEMSGQIEFTGAYVNIIKEYLMDKGY</sequence>
<dbReference type="PANTHER" id="PTHR13477">
    <property type="entry name" value="MITOCHONDRIAL 39S RIBOSOMAL PROTEIN L49"/>
    <property type="match status" value="1"/>
</dbReference>
<keyword evidence="5" id="KW-0687">Ribonucleoprotein</keyword>
<accession>A0A1B0CFC8</accession>
<evidence type="ECO:0000256" key="4">
    <source>
        <dbReference type="ARBA" id="ARBA00023128"/>
    </source>
</evidence>
<dbReference type="PANTHER" id="PTHR13477:SF0">
    <property type="entry name" value="LARGE RIBOSOMAL SUBUNIT PROTEIN ML49"/>
    <property type="match status" value="1"/>
</dbReference>
<dbReference type="Gene3D" id="3.30.780.10">
    <property type="entry name" value="SUI1-like domain"/>
    <property type="match status" value="1"/>
</dbReference>
<organism evidence="8 9">
    <name type="scientific">Lutzomyia longipalpis</name>
    <name type="common">Sand fly</name>
    <dbReference type="NCBI Taxonomy" id="7200"/>
    <lineage>
        <taxon>Eukaryota</taxon>
        <taxon>Metazoa</taxon>
        <taxon>Ecdysozoa</taxon>
        <taxon>Arthropoda</taxon>
        <taxon>Hexapoda</taxon>
        <taxon>Insecta</taxon>
        <taxon>Pterygota</taxon>
        <taxon>Neoptera</taxon>
        <taxon>Endopterygota</taxon>
        <taxon>Diptera</taxon>
        <taxon>Nematocera</taxon>
        <taxon>Psychodoidea</taxon>
        <taxon>Psychodidae</taxon>
        <taxon>Lutzomyia</taxon>
        <taxon>Lutzomyia</taxon>
    </lineage>
</organism>
<comment type="similarity">
    <text evidence="2">Belongs to the mitochondrion-specific ribosomal protein mL49 family.</text>
</comment>
<keyword evidence="3" id="KW-0689">Ribosomal protein</keyword>
<dbReference type="VEuPathDB" id="VectorBase:LLONM1_010892"/>
<proteinExistence type="inferred from homology"/>
<name>A0A1B0CFC8_LUTLO</name>
<dbReference type="InterPro" id="IPR007740">
    <property type="entry name" value="Ribosomal_mL49"/>
</dbReference>
<evidence type="ECO:0000313" key="8">
    <source>
        <dbReference type="EnsemblMetazoa" id="LLOJ003049-PA"/>
    </source>
</evidence>
<protein>
    <recommendedName>
        <fullName evidence="6">Large ribosomal subunit protein mL49</fullName>
    </recommendedName>
    <alternativeName>
        <fullName evidence="7">39S ribosomal protein L49, mitochondrial</fullName>
    </alternativeName>
</protein>
<dbReference type="GO" id="GO:0005762">
    <property type="term" value="C:mitochondrial large ribosomal subunit"/>
    <property type="evidence" value="ECO:0007669"/>
    <property type="project" value="TreeGrafter"/>
</dbReference>
<dbReference type="Pfam" id="PF05046">
    <property type="entry name" value="Img2"/>
    <property type="match status" value="1"/>
</dbReference>
<dbReference type="GO" id="GO:0003743">
    <property type="term" value="F:translation initiation factor activity"/>
    <property type="evidence" value="ECO:0007669"/>
    <property type="project" value="InterPro"/>
</dbReference>